<dbReference type="PANTHER" id="PTHR33360:SF2">
    <property type="entry name" value="TRANSPOSASE FOR INSERTION SEQUENCE ELEMENT IS200"/>
    <property type="match status" value="1"/>
</dbReference>
<evidence type="ECO:0000313" key="3">
    <source>
        <dbReference type="EMBL" id="TYL12849.1"/>
    </source>
</evidence>
<evidence type="ECO:0000313" key="5">
    <source>
        <dbReference type="Proteomes" id="UP000322283"/>
    </source>
</evidence>
<dbReference type="RefSeq" id="WP_069588409.1">
    <property type="nucleotide sequence ID" value="NZ_CP017019.1"/>
</dbReference>
<dbReference type="Proteomes" id="UP000094598">
    <property type="component" value="Chromosome"/>
</dbReference>
<dbReference type="Proteomes" id="UP000322283">
    <property type="component" value="Unassembled WGS sequence"/>
</dbReference>
<evidence type="ECO:0000313" key="2">
    <source>
        <dbReference type="EMBL" id="AOQ23142.1"/>
    </source>
</evidence>
<dbReference type="SUPFAM" id="SSF143422">
    <property type="entry name" value="Transposase IS200-like"/>
    <property type="match status" value="1"/>
</dbReference>
<accession>A0AAC9HFQ8</accession>
<dbReference type="SMART" id="SM01321">
    <property type="entry name" value="Y1_Tnp"/>
    <property type="match status" value="1"/>
</dbReference>
<keyword evidence="5" id="KW-1185">Reference proteome</keyword>
<dbReference type="InterPro" id="IPR036515">
    <property type="entry name" value="Transposase_17_sf"/>
</dbReference>
<feature type="domain" description="Transposase IS200-like" evidence="1">
    <location>
        <begin position="9"/>
        <end position="129"/>
    </location>
</feature>
<dbReference type="PANTHER" id="PTHR33360">
    <property type="entry name" value="TRANSPOSASE FOR INSERTION SEQUENCE ELEMENT IS200"/>
    <property type="match status" value="1"/>
</dbReference>
<dbReference type="EMBL" id="CP017019">
    <property type="protein sequence ID" value="AOQ23142.1"/>
    <property type="molecule type" value="Genomic_DNA"/>
</dbReference>
<dbReference type="NCBIfam" id="NF033573">
    <property type="entry name" value="transpos_IS200"/>
    <property type="match status" value="1"/>
</dbReference>
<sequence length="148" mass="17117">MDRKINHCVYNINYHIVFCPKYRHKVIKDDVAEAIKDVVQEICATYGYDLIQMEAMPDHLHIFLSAPPTVAPTEIVKRLKSITANRIFASFPALKKRYFWGSGFWSRGYYIGTAGNVSAETIRKYIEAQKSHAKEVKKDEPVETQYRS</sequence>
<dbReference type="Gene3D" id="3.30.70.1290">
    <property type="entry name" value="Transposase IS200-like"/>
    <property type="match status" value="1"/>
</dbReference>
<reference evidence="3 5" key="2">
    <citation type="submission" date="2019-05" db="EMBL/GenBank/DDBJ databases">
        <title>Genome sequence of Moorella thermoacetica ATCC 33924.</title>
        <authorList>
            <person name="Poehlein A."/>
            <person name="Bengelsdorf F.R."/>
            <person name="Duerre P."/>
            <person name="Daniel R."/>
        </authorList>
    </citation>
    <scope>NUCLEOTIDE SEQUENCE [LARGE SCALE GENOMIC DNA]</scope>
    <source>
        <strain evidence="3 5">ATCC 33924</strain>
    </source>
</reference>
<evidence type="ECO:0000313" key="4">
    <source>
        <dbReference type="Proteomes" id="UP000094598"/>
    </source>
</evidence>
<dbReference type="InterPro" id="IPR002686">
    <property type="entry name" value="Transposase_17"/>
</dbReference>
<dbReference type="Pfam" id="PF01797">
    <property type="entry name" value="Y1_Tnp"/>
    <property type="match status" value="1"/>
</dbReference>
<proteinExistence type="predicted"/>
<protein>
    <submittedName>
        <fullName evidence="3">IS200/IS605 family transposase ISPin5</fullName>
    </submittedName>
    <submittedName>
        <fullName evidence="2">Transposase IS200 like protein</fullName>
    </submittedName>
</protein>
<dbReference type="GO" id="GO:0003677">
    <property type="term" value="F:DNA binding"/>
    <property type="evidence" value="ECO:0007669"/>
    <property type="project" value="InterPro"/>
</dbReference>
<dbReference type="AlphaFoldDB" id="A0AAC9HFQ8"/>
<dbReference type="GO" id="GO:0006313">
    <property type="term" value="P:DNA transposition"/>
    <property type="evidence" value="ECO:0007669"/>
    <property type="project" value="InterPro"/>
</dbReference>
<dbReference type="GO" id="GO:0004803">
    <property type="term" value="F:transposase activity"/>
    <property type="evidence" value="ECO:0007669"/>
    <property type="project" value="InterPro"/>
</dbReference>
<name>A0AAC9HFQ8_NEOTH</name>
<evidence type="ECO:0000259" key="1">
    <source>
        <dbReference type="SMART" id="SM01321"/>
    </source>
</evidence>
<dbReference type="EMBL" id="VCDX01000005">
    <property type="protein sequence ID" value="TYL12849.1"/>
    <property type="molecule type" value="Genomic_DNA"/>
</dbReference>
<reference evidence="2 4" key="1">
    <citation type="submission" date="2016-08" db="EMBL/GenBank/DDBJ databases">
        <title>Moorella thermoacetica DSM 103132.</title>
        <authorList>
            <person name="Jendresen C.B."/>
            <person name="Redl S.M."/>
            <person name="Jensen T.O."/>
            <person name="Nielsen A.T."/>
        </authorList>
    </citation>
    <scope>NUCLEOTIDE SEQUENCE [LARGE SCALE GENOMIC DNA]</scope>
    <source>
        <strain evidence="2 4">DSM 103132</strain>
    </source>
</reference>
<organism evidence="2 4">
    <name type="scientific">Neomoorella thermoacetica</name>
    <name type="common">Clostridium thermoaceticum</name>
    <dbReference type="NCBI Taxonomy" id="1525"/>
    <lineage>
        <taxon>Bacteria</taxon>
        <taxon>Bacillati</taxon>
        <taxon>Bacillota</taxon>
        <taxon>Clostridia</taxon>
        <taxon>Neomoorellales</taxon>
        <taxon>Neomoorellaceae</taxon>
        <taxon>Neomoorella</taxon>
    </lineage>
</organism>
<gene>
    <name evidence="2" type="ORF">Maut_00679</name>
    <name evidence="3" type="ORF">MTAT_16720</name>
</gene>